<dbReference type="AlphaFoldDB" id="A0A1N6Z6D6"/>
<evidence type="ECO:0000256" key="5">
    <source>
        <dbReference type="ARBA" id="ARBA00022840"/>
    </source>
</evidence>
<dbReference type="InterPro" id="IPR047748">
    <property type="entry name" value="AztA-like"/>
</dbReference>
<dbReference type="OrthoDB" id="9806726at2"/>
<evidence type="ECO:0000313" key="8">
    <source>
        <dbReference type="Proteomes" id="UP000186819"/>
    </source>
</evidence>
<evidence type="ECO:0000313" key="7">
    <source>
        <dbReference type="EMBL" id="SIR22410.1"/>
    </source>
</evidence>
<dbReference type="InterPro" id="IPR003439">
    <property type="entry name" value="ABC_transporter-like_ATP-bd"/>
</dbReference>
<dbReference type="PROSITE" id="PS50893">
    <property type="entry name" value="ABC_TRANSPORTER_2"/>
    <property type="match status" value="1"/>
</dbReference>
<evidence type="ECO:0000256" key="2">
    <source>
        <dbReference type="ARBA" id="ARBA00022448"/>
    </source>
</evidence>
<dbReference type="PANTHER" id="PTHR42734:SF5">
    <property type="entry name" value="IRON TRANSPORT SYSTEM ATP-BINDING PROTEIN HI_0361-RELATED"/>
    <property type="match status" value="1"/>
</dbReference>
<dbReference type="InterPro" id="IPR050153">
    <property type="entry name" value="Metal_Ion_Import_ABC"/>
</dbReference>
<evidence type="ECO:0000256" key="1">
    <source>
        <dbReference type="ARBA" id="ARBA00005417"/>
    </source>
</evidence>
<comment type="similarity">
    <text evidence="1">Belongs to the ABC transporter superfamily.</text>
</comment>
<evidence type="ECO:0000256" key="4">
    <source>
        <dbReference type="ARBA" id="ARBA00022741"/>
    </source>
</evidence>
<dbReference type="SUPFAM" id="SSF52540">
    <property type="entry name" value="P-loop containing nucleoside triphosphate hydrolases"/>
    <property type="match status" value="1"/>
</dbReference>
<keyword evidence="3" id="KW-0472">Membrane</keyword>
<dbReference type="NCBIfam" id="NF040873">
    <property type="entry name" value="AztA"/>
    <property type="match status" value="1"/>
</dbReference>
<dbReference type="InterPro" id="IPR003593">
    <property type="entry name" value="AAA+_ATPase"/>
</dbReference>
<keyword evidence="4" id="KW-0547">Nucleotide-binding</keyword>
<evidence type="ECO:0000259" key="6">
    <source>
        <dbReference type="PROSITE" id="PS50893"/>
    </source>
</evidence>
<evidence type="ECO:0000256" key="3">
    <source>
        <dbReference type="ARBA" id="ARBA00022475"/>
    </source>
</evidence>
<name>A0A1N6Z6D6_9RHOO</name>
<dbReference type="Proteomes" id="UP000186819">
    <property type="component" value="Unassembled WGS sequence"/>
</dbReference>
<dbReference type="Gene3D" id="3.40.50.300">
    <property type="entry name" value="P-loop containing nucleotide triphosphate hydrolases"/>
    <property type="match status" value="1"/>
</dbReference>
<sequence>MNARDTILELDNLTLGYDRHPAIHHLRCHITRGALVAIVGPNGAGKSTLFKALTGELQPLQGHFRIHTGKEGIAYLPQQSELDRSFPVSVFDMVSMGLWREIGAFRGLSRSQAERVRAALAAVGLSGFEARQIGTLSGGQLQRARFARMMLQDANLLLLDEPFNAIDARTIEDLVALILQWHAEGRTILAVLHDLTLVRHHFPETLLLARECLGFGPTAEILTAEHLATARRLAGEFDATAPVCHRPEAETA</sequence>
<dbReference type="InterPro" id="IPR027417">
    <property type="entry name" value="P-loop_NTPase"/>
</dbReference>
<dbReference type="CDD" id="cd03235">
    <property type="entry name" value="ABC_Metallic_Cations"/>
    <property type="match status" value="1"/>
</dbReference>
<dbReference type="InterPro" id="IPR017871">
    <property type="entry name" value="ABC_transporter-like_CS"/>
</dbReference>
<keyword evidence="8" id="KW-1185">Reference proteome</keyword>
<dbReference type="STRING" id="34027.SAMN05421829_111119"/>
<dbReference type="GO" id="GO:0005524">
    <property type="term" value="F:ATP binding"/>
    <property type="evidence" value="ECO:0007669"/>
    <property type="project" value="UniProtKB-KW"/>
</dbReference>
<dbReference type="PANTHER" id="PTHR42734">
    <property type="entry name" value="METAL TRANSPORT SYSTEM ATP-BINDING PROTEIN TM_0124-RELATED"/>
    <property type="match status" value="1"/>
</dbReference>
<keyword evidence="5 7" id="KW-0067">ATP-binding</keyword>
<protein>
    <submittedName>
        <fullName evidence="7">Zinc/manganese transport system ATP-binding protein</fullName>
    </submittedName>
</protein>
<keyword evidence="2" id="KW-0813">Transport</keyword>
<proteinExistence type="inferred from homology"/>
<dbReference type="EMBL" id="FTMD01000011">
    <property type="protein sequence ID" value="SIR22410.1"/>
    <property type="molecule type" value="Genomic_DNA"/>
</dbReference>
<accession>A0A1N6Z6D6</accession>
<organism evidence="7 8">
    <name type="scientific">Aromatoleum tolulyticum</name>
    <dbReference type="NCBI Taxonomy" id="34027"/>
    <lineage>
        <taxon>Bacteria</taxon>
        <taxon>Pseudomonadati</taxon>
        <taxon>Pseudomonadota</taxon>
        <taxon>Betaproteobacteria</taxon>
        <taxon>Rhodocyclales</taxon>
        <taxon>Rhodocyclaceae</taxon>
        <taxon>Aromatoleum</taxon>
    </lineage>
</organism>
<dbReference type="PROSITE" id="PS00211">
    <property type="entry name" value="ABC_TRANSPORTER_1"/>
    <property type="match status" value="1"/>
</dbReference>
<dbReference type="SMART" id="SM00382">
    <property type="entry name" value="AAA"/>
    <property type="match status" value="1"/>
</dbReference>
<reference evidence="8" key="1">
    <citation type="submission" date="2017-01" db="EMBL/GenBank/DDBJ databases">
        <authorList>
            <person name="Varghese N."/>
            <person name="Submissions S."/>
        </authorList>
    </citation>
    <scope>NUCLEOTIDE SEQUENCE [LARGE SCALE GENOMIC DNA]</scope>
    <source>
        <strain evidence="8">ATCC 51758</strain>
    </source>
</reference>
<gene>
    <name evidence="7" type="ORF">SAMN05421829_111119</name>
</gene>
<keyword evidence="3" id="KW-1003">Cell membrane</keyword>
<dbReference type="GO" id="GO:0016887">
    <property type="term" value="F:ATP hydrolysis activity"/>
    <property type="evidence" value="ECO:0007669"/>
    <property type="project" value="InterPro"/>
</dbReference>
<feature type="domain" description="ABC transporter" evidence="6">
    <location>
        <begin position="8"/>
        <end position="235"/>
    </location>
</feature>
<dbReference type="Pfam" id="PF00005">
    <property type="entry name" value="ABC_tran"/>
    <property type="match status" value="1"/>
</dbReference>
<dbReference type="RefSeq" id="WP_076603238.1">
    <property type="nucleotide sequence ID" value="NZ_FTMD01000011.1"/>
</dbReference>